<evidence type="ECO:0000313" key="2">
    <source>
        <dbReference type="EMBL" id="PHH62437.1"/>
    </source>
</evidence>
<comment type="caution">
    <text evidence="2">The sequence shown here is derived from an EMBL/GenBank/DDBJ whole genome shotgun (WGS) entry which is preliminary data.</text>
</comment>
<proteinExistence type="predicted"/>
<evidence type="ECO:0008006" key="4">
    <source>
        <dbReference type="Google" id="ProtNLM"/>
    </source>
</evidence>
<dbReference type="Proteomes" id="UP000226192">
    <property type="component" value="Unassembled WGS sequence"/>
</dbReference>
<sequence length="103" mass="11309">MYKYYAALSLVSFISGIALVAARNCDNGFQYCGYALRRIGNYDVRIQRALSHAGEPVDPRHFDHSLFKCTGGAGGDIVFVKYCRGSCIDHSDHDDSCGLPAEL</sequence>
<feature type="chain" id="PRO_5012632210" description="Killer toxin Kp4 domain-containing protein" evidence="1">
    <location>
        <begin position="23"/>
        <end position="103"/>
    </location>
</feature>
<organism evidence="2 3">
    <name type="scientific">Ophiocordyceps australis</name>
    <dbReference type="NCBI Taxonomy" id="1399860"/>
    <lineage>
        <taxon>Eukaryota</taxon>
        <taxon>Fungi</taxon>
        <taxon>Dikarya</taxon>
        <taxon>Ascomycota</taxon>
        <taxon>Pezizomycotina</taxon>
        <taxon>Sordariomycetes</taxon>
        <taxon>Hypocreomycetidae</taxon>
        <taxon>Hypocreales</taxon>
        <taxon>Ophiocordycipitaceae</taxon>
        <taxon>Ophiocordyceps</taxon>
    </lineage>
</organism>
<protein>
    <recommendedName>
        <fullName evidence="4">Killer toxin Kp4 domain-containing protein</fullName>
    </recommendedName>
</protein>
<keyword evidence="1" id="KW-0732">Signal</keyword>
<reference evidence="2 3" key="1">
    <citation type="submission" date="2017-06" db="EMBL/GenBank/DDBJ databases">
        <title>Ant-infecting Ophiocordyceps genomes reveal a high diversity of potential behavioral manipulation genes and a possible major role for enterotoxins.</title>
        <authorList>
            <person name="De Bekker C."/>
            <person name="Evans H.C."/>
            <person name="Brachmann A."/>
            <person name="Hughes D.P."/>
        </authorList>
    </citation>
    <scope>NUCLEOTIDE SEQUENCE [LARGE SCALE GENOMIC DNA]</scope>
    <source>
        <strain evidence="2 3">Map64</strain>
    </source>
</reference>
<evidence type="ECO:0000256" key="1">
    <source>
        <dbReference type="SAM" id="SignalP"/>
    </source>
</evidence>
<keyword evidence="3" id="KW-1185">Reference proteome</keyword>
<dbReference type="STRING" id="1399860.A0A2C5Y172"/>
<name>A0A2C5Y172_9HYPO</name>
<feature type="signal peptide" evidence="1">
    <location>
        <begin position="1"/>
        <end position="22"/>
    </location>
</feature>
<dbReference type="OrthoDB" id="4186099at2759"/>
<gene>
    <name evidence="2" type="ORF">CDD81_7156</name>
</gene>
<evidence type="ECO:0000313" key="3">
    <source>
        <dbReference type="Proteomes" id="UP000226192"/>
    </source>
</evidence>
<accession>A0A2C5Y172</accession>
<dbReference type="EMBL" id="NJET01000072">
    <property type="protein sequence ID" value="PHH62437.1"/>
    <property type="molecule type" value="Genomic_DNA"/>
</dbReference>
<dbReference type="AlphaFoldDB" id="A0A2C5Y172"/>